<dbReference type="InterPro" id="IPR001128">
    <property type="entry name" value="Cyt_P450"/>
</dbReference>
<proteinExistence type="inferred from homology"/>
<name>A0AAN7LLE0_TRANT</name>
<dbReference type="EMBL" id="JAXQNO010000011">
    <property type="protein sequence ID" value="KAK4788381.1"/>
    <property type="molecule type" value="Genomic_DNA"/>
</dbReference>
<dbReference type="Proteomes" id="UP001346149">
    <property type="component" value="Unassembled WGS sequence"/>
</dbReference>
<evidence type="ECO:0000313" key="2">
    <source>
        <dbReference type="EMBL" id="KAK4788381.1"/>
    </source>
</evidence>
<sequence length="240" mass="27350">MHCKLPPGPAGLPILGSLLQLGPRVHESLFHMANRHGPLMTLRLGTVTTVVASSPEAAREILGKNDAALSYRSVPDAIAAQPNPEFTLGWVPGDIEWRSRHRFCTNHLFSANRLDALRHIRQQKVRQLIGHIDRKYRNTGKPVDLVDTDFERFQEFNDVVSRIMVDSGKLNVSDYLPWLQPLDLQGIRRLVRCSYERLHEIFDVIIDKRLRDRAAEKSSSSIAQDNEDFLDALLRQCLRT</sequence>
<dbReference type="InterPro" id="IPR036396">
    <property type="entry name" value="Cyt_P450_sf"/>
</dbReference>
<comment type="similarity">
    <text evidence="1">Belongs to the cytochrome P450 family.</text>
</comment>
<dbReference type="PANTHER" id="PTHR47950">
    <property type="entry name" value="CYTOCHROME P450, FAMILY 76, SUBFAMILY C, POLYPEPTIDE 5-RELATED"/>
    <property type="match status" value="1"/>
</dbReference>
<reference evidence="2 3" key="1">
    <citation type="journal article" date="2023" name="Hortic Res">
        <title>Pangenome of water caltrop reveals structural variations and asymmetric subgenome divergence after allopolyploidization.</title>
        <authorList>
            <person name="Zhang X."/>
            <person name="Chen Y."/>
            <person name="Wang L."/>
            <person name="Yuan Y."/>
            <person name="Fang M."/>
            <person name="Shi L."/>
            <person name="Lu R."/>
            <person name="Comes H.P."/>
            <person name="Ma Y."/>
            <person name="Chen Y."/>
            <person name="Huang G."/>
            <person name="Zhou Y."/>
            <person name="Zheng Z."/>
            <person name="Qiu Y."/>
        </authorList>
    </citation>
    <scope>NUCLEOTIDE SEQUENCE [LARGE SCALE GENOMIC DNA]</scope>
    <source>
        <strain evidence="2">F231</strain>
    </source>
</reference>
<dbReference type="GO" id="GO:0005506">
    <property type="term" value="F:iron ion binding"/>
    <property type="evidence" value="ECO:0007669"/>
    <property type="project" value="InterPro"/>
</dbReference>
<dbReference type="Pfam" id="PF00067">
    <property type="entry name" value="p450"/>
    <property type="match status" value="1"/>
</dbReference>
<evidence type="ECO:0000256" key="1">
    <source>
        <dbReference type="ARBA" id="ARBA00010617"/>
    </source>
</evidence>
<protein>
    <recommendedName>
        <fullName evidence="4">Cytochrome P450</fullName>
    </recommendedName>
</protein>
<dbReference type="AlphaFoldDB" id="A0AAN7LLE0"/>
<accession>A0AAN7LLE0</accession>
<dbReference type="PANTHER" id="PTHR47950:SF44">
    <property type="entry name" value="CYTOCHROME P450, FAMILY 76, SUBFAMILY C, POLYPEPTIDE 5-RELATED"/>
    <property type="match status" value="1"/>
</dbReference>
<dbReference type="Gene3D" id="1.10.630.10">
    <property type="entry name" value="Cytochrome P450"/>
    <property type="match status" value="1"/>
</dbReference>
<evidence type="ECO:0000313" key="3">
    <source>
        <dbReference type="Proteomes" id="UP001346149"/>
    </source>
</evidence>
<dbReference type="GO" id="GO:0004497">
    <property type="term" value="F:monooxygenase activity"/>
    <property type="evidence" value="ECO:0007669"/>
    <property type="project" value="InterPro"/>
</dbReference>
<keyword evidence="3" id="KW-1185">Reference proteome</keyword>
<organism evidence="2 3">
    <name type="scientific">Trapa natans</name>
    <name type="common">Water chestnut</name>
    <dbReference type="NCBI Taxonomy" id="22666"/>
    <lineage>
        <taxon>Eukaryota</taxon>
        <taxon>Viridiplantae</taxon>
        <taxon>Streptophyta</taxon>
        <taxon>Embryophyta</taxon>
        <taxon>Tracheophyta</taxon>
        <taxon>Spermatophyta</taxon>
        <taxon>Magnoliopsida</taxon>
        <taxon>eudicotyledons</taxon>
        <taxon>Gunneridae</taxon>
        <taxon>Pentapetalae</taxon>
        <taxon>rosids</taxon>
        <taxon>malvids</taxon>
        <taxon>Myrtales</taxon>
        <taxon>Lythraceae</taxon>
        <taxon>Trapa</taxon>
    </lineage>
</organism>
<gene>
    <name evidence="2" type="ORF">SAY86_019700</name>
</gene>
<evidence type="ECO:0008006" key="4">
    <source>
        <dbReference type="Google" id="ProtNLM"/>
    </source>
</evidence>
<comment type="caution">
    <text evidence="2">The sequence shown here is derived from an EMBL/GenBank/DDBJ whole genome shotgun (WGS) entry which is preliminary data.</text>
</comment>
<dbReference type="GO" id="GO:0016705">
    <property type="term" value="F:oxidoreductase activity, acting on paired donors, with incorporation or reduction of molecular oxygen"/>
    <property type="evidence" value="ECO:0007669"/>
    <property type="project" value="InterPro"/>
</dbReference>
<dbReference type="SUPFAM" id="SSF48264">
    <property type="entry name" value="Cytochrome P450"/>
    <property type="match status" value="1"/>
</dbReference>
<dbReference type="GO" id="GO:0020037">
    <property type="term" value="F:heme binding"/>
    <property type="evidence" value="ECO:0007669"/>
    <property type="project" value="InterPro"/>
</dbReference>